<dbReference type="Pfam" id="PF00450">
    <property type="entry name" value="Peptidase_S10"/>
    <property type="match status" value="1"/>
</dbReference>
<comment type="caution">
    <text evidence="5">The sequence shown here is derived from an EMBL/GenBank/DDBJ whole genome shotgun (WGS) entry which is preliminary data.</text>
</comment>
<dbReference type="Proteomes" id="UP001372338">
    <property type="component" value="Unassembled WGS sequence"/>
</dbReference>
<name>A0AAN9F2V4_CROPI</name>
<dbReference type="PANTHER" id="PTHR11802:SF320">
    <property type="entry name" value="CARBOXYPEPTIDASE"/>
    <property type="match status" value="1"/>
</dbReference>
<dbReference type="PANTHER" id="PTHR11802">
    <property type="entry name" value="SERINE PROTEASE FAMILY S10 SERINE CARBOXYPEPTIDASE"/>
    <property type="match status" value="1"/>
</dbReference>
<dbReference type="SUPFAM" id="SSF53474">
    <property type="entry name" value="alpha/beta-Hydrolases"/>
    <property type="match status" value="1"/>
</dbReference>
<evidence type="ECO:0000256" key="2">
    <source>
        <dbReference type="ARBA" id="ARBA00009431"/>
    </source>
</evidence>
<comment type="similarity">
    <text evidence="2 4">Belongs to the peptidase S10 family.</text>
</comment>
<dbReference type="InterPro" id="IPR029058">
    <property type="entry name" value="AB_hydrolase_fold"/>
</dbReference>
<dbReference type="GO" id="GO:0004185">
    <property type="term" value="F:serine-type carboxypeptidase activity"/>
    <property type="evidence" value="ECO:0007669"/>
    <property type="project" value="UniProtKB-UniRule"/>
</dbReference>
<keyword evidence="3" id="KW-0964">Secreted</keyword>
<dbReference type="PRINTS" id="PR00724">
    <property type="entry name" value="CRBOXYPTASEC"/>
</dbReference>
<evidence type="ECO:0000256" key="4">
    <source>
        <dbReference type="RuleBase" id="RU361156"/>
    </source>
</evidence>
<dbReference type="InterPro" id="IPR018202">
    <property type="entry name" value="Ser_caboxypep_ser_AS"/>
</dbReference>
<keyword evidence="6" id="KW-1185">Reference proteome</keyword>
<dbReference type="PROSITE" id="PS00131">
    <property type="entry name" value="CARBOXYPEPT_SER_SER"/>
    <property type="match status" value="1"/>
</dbReference>
<dbReference type="EC" id="3.4.16.-" evidence="4"/>
<reference evidence="5 6" key="1">
    <citation type="submission" date="2024-01" db="EMBL/GenBank/DDBJ databases">
        <title>The genomes of 5 underutilized Papilionoideae crops provide insights into root nodulation and disease resistanc.</title>
        <authorList>
            <person name="Yuan L."/>
        </authorList>
    </citation>
    <scope>NUCLEOTIDE SEQUENCE [LARGE SCALE GENOMIC DNA]</scope>
    <source>
        <strain evidence="5">ZHUSHIDOU_FW_LH</strain>
        <tissue evidence="5">Leaf</tissue>
    </source>
</reference>
<dbReference type="EMBL" id="JAYWIO010000004">
    <property type="protein sequence ID" value="KAK7266503.1"/>
    <property type="molecule type" value="Genomic_DNA"/>
</dbReference>
<proteinExistence type="inferred from homology"/>
<dbReference type="AlphaFoldDB" id="A0AAN9F2V4"/>
<dbReference type="Gene3D" id="3.40.50.1820">
    <property type="entry name" value="alpha/beta hydrolase"/>
    <property type="match status" value="1"/>
</dbReference>
<sequence>MGQKGASRVGFGNFGDVGPLDINLNPWNFTWLRKADLLFVDNPVGTGYSYVEDSTLYVKTDDEAVDDLITLLIELFNSNERLQKSPLFIVAESYGGKFAVKLGLTAIKTIQQEKLKLKLGGVALGDTWISPIDFVLLALLQKNCFFQGYMIKFVDNGIRPPRDGAGDSKRLGTGRAWMEPTTEYSQATGNEWRNLLWLHSCTASSLALSLSFSISLNHSYLFIYVVALLLTIPCHDGGRNDWILASKIALKLKMTDCIGETGSVSDGYVWNTKRRVAWQFRAEEIRTRVADLL</sequence>
<accession>A0AAN9F2V4</accession>
<dbReference type="GO" id="GO:0005576">
    <property type="term" value="C:extracellular region"/>
    <property type="evidence" value="ECO:0007669"/>
    <property type="project" value="UniProtKB-SubCell"/>
</dbReference>
<dbReference type="InterPro" id="IPR001563">
    <property type="entry name" value="Peptidase_S10"/>
</dbReference>
<evidence type="ECO:0000256" key="3">
    <source>
        <dbReference type="ARBA" id="ARBA00022525"/>
    </source>
</evidence>
<organism evidence="5 6">
    <name type="scientific">Crotalaria pallida</name>
    <name type="common">Smooth rattlebox</name>
    <name type="synonym">Crotalaria striata</name>
    <dbReference type="NCBI Taxonomy" id="3830"/>
    <lineage>
        <taxon>Eukaryota</taxon>
        <taxon>Viridiplantae</taxon>
        <taxon>Streptophyta</taxon>
        <taxon>Embryophyta</taxon>
        <taxon>Tracheophyta</taxon>
        <taxon>Spermatophyta</taxon>
        <taxon>Magnoliopsida</taxon>
        <taxon>eudicotyledons</taxon>
        <taxon>Gunneridae</taxon>
        <taxon>Pentapetalae</taxon>
        <taxon>rosids</taxon>
        <taxon>fabids</taxon>
        <taxon>Fabales</taxon>
        <taxon>Fabaceae</taxon>
        <taxon>Papilionoideae</taxon>
        <taxon>50 kb inversion clade</taxon>
        <taxon>genistoids sensu lato</taxon>
        <taxon>core genistoids</taxon>
        <taxon>Crotalarieae</taxon>
        <taxon>Crotalaria</taxon>
    </lineage>
</organism>
<protein>
    <recommendedName>
        <fullName evidence="4">Carboxypeptidase</fullName>
        <ecNumber evidence="4">3.4.16.-</ecNumber>
    </recommendedName>
</protein>
<keyword evidence="4" id="KW-0378">Hydrolase</keyword>
<evidence type="ECO:0000256" key="1">
    <source>
        <dbReference type="ARBA" id="ARBA00004613"/>
    </source>
</evidence>
<evidence type="ECO:0000313" key="5">
    <source>
        <dbReference type="EMBL" id="KAK7266503.1"/>
    </source>
</evidence>
<dbReference type="GO" id="GO:0006508">
    <property type="term" value="P:proteolysis"/>
    <property type="evidence" value="ECO:0007669"/>
    <property type="project" value="UniProtKB-KW"/>
</dbReference>
<keyword evidence="4" id="KW-0121">Carboxypeptidase</keyword>
<comment type="subcellular location">
    <subcellularLocation>
        <location evidence="1">Secreted</location>
    </subcellularLocation>
</comment>
<evidence type="ECO:0000313" key="6">
    <source>
        <dbReference type="Proteomes" id="UP001372338"/>
    </source>
</evidence>
<keyword evidence="4" id="KW-0645">Protease</keyword>
<gene>
    <name evidence="5" type="ORF">RIF29_19147</name>
</gene>